<accession>A0A0G1YGS8</accession>
<dbReference type="Gene3D" id="3.90.79.10">
    <property type="entry name" value="Nucleoside Triphosphate Pyrophosphohydrolase"/>
    <property type="match status" value="1"/>
</dbReference>
<dbReference type="PROSITE" id="PS00893">
    <property type="entry name" value="NUDIX_BOX"/>
    <property type="match status" value="1"/>
</dbReference>
<gene>
    <name evidence="3" type="ORF">UY92_C0005G0040</name>
</gene>
<proteinExistence type="predicted"/>
<dbReference type="EMBL" id="LCRX01000005">
    <property type="protein sequence ID" value="KKW42618.1"/>
    <property type="molecule type" value="Genomic_DNA"/>
</dbReference>
<evidence type="ECO:0000313" key="4">
    <source>
        <dbReference type="Proteomes" id="UP000033870"/>
    </source>
</evidence>
<evidence type="ECO:0000313" key="3">
    <source>
        <dbReference type="EMBL" id="KKW42618.1"/>
    </source>
</evidence>
<dbReference type="InterPro" id="IPR015797">
    <property type="entry name" value="NUDIX_hydrolase-like_dom_sf"/>
</dbReference>
<dbReference type="GO" id="GO:0006167">
    <property type="term" value="P:AMP biosynthetic process"/>
    <property type="evidence" value="ECO:0007669"/>
    <property type="project" value="TreeGrafter"/>
</dbReference>
<dbReference type="GO" id="GO:0004081">
    <property type="term" value="F:bis(5'-nucleosyl)-tetraphosphatase (asymmetrical) activity"/>
    <property type="evidence" value="ECO:0007669"/>
    <property type="project" value="TreeGrafter"/>
</dbReference>
<dbReference type="InterPro" id="IPR000086">
    <property type="entry name" value="NUDIX_hydrolase_dom"/>
</dbReference>
<dbReference type="AlphaFoldDB" id="A0A0G1YGS8"/>
<dbReference type="STRING" id="1619044.UY92_C0005G0040"/>
<dbReference type="SUPFAM" id="SSF55811">
    <property type="entry name" value="Nudix"/>
    <property type="match status" value="1"/>
</dbReference>
<dbReference type="Proteomes" id="UP000033870">
    <property type="component" value="Unassembled WGS sequence"/>
</dbReference>
<organism evidence="3 4">
    <name type="scientific">Candidatus Magasanikbacteria bacterium GW2011_GWA2_56_11</name>
    <dbReference type="NCBI Taxonomy" id="1619044"/>
    <lineage>
        <taxon>Bacteria</taxon>
        <taxon>Candidatus Magasanikiibacteriota</taxon>
    </lineage>
</organism>
<dbReference type="PROSITE" id="PS51462">
    <property type="entry name" value="NUDIX"/>
    <property type="match status" value="1"/>
</dbReference>
<dbReference type="PANTHER" id="PTHR21340">
    <property type="entry name" value="DIADENOSINE 5,5-P1,P4-TETRAPHOSPHATE PYROPHOSPHOHYDROLASE MUTT"/>
    <property type="match status" value="1"/>
</dbReference>
<evidence type="ECO:0000256" key="1">
    <source>
        <dbReference type="ARBA" id="ARBA00022801"/>
    </source>
</evidence>
<dbReference type="InterPro" id="IPR051325">
    <property type="entry name" value="Nudix_hydrolase_domain"/>
</dbReference>
<dbReference type="Pfam" id="PF00293">
    <property type="entry name" value="NUDIX"/>
    <property type="match status" value="1"/>
</dbReference>
<sequence>MLHISAGAVVYRHTSEGVEIVVLYRKKTDTYHLPKGTQEPGESLADTARREIAEETGCQVRLEQYLGNLSSSFERGPERVNKLTHYYLACYESGTVIEHDSEHDRVLFLSLEEALSLFRDRGAYNILGYEDECQILALAGRRLNR</sequence>
<comment type="caution">
    <text evidence="3">The sequence shown here is derived from an EMBL/GenBank/DDBJ whole genome shotgun (WGS) entry which is preliminary data.</text>
</comment>
<feature type="domain" description="Nudix hydrolase" evidence="2">
    <location>
        <begin position="1"/>
        <end position="131"/>
    </location>
</feature>
<name>A0A0G1YGS8_9BACT</name>
<keyword evidence="1 3" id="KW-0378">Hydrolase</keyword>
<dbReference type="CDD" id="cd03673">
    <property type="entry name" value="NUDIX_Ap6A_hydrolase"/>
    <property type="match status" value="1"/>
</dbReference>
<reference evidence="3 4" key="1">
    <citation type="journal article" date="2015" name="Nature">
        <title>rRNA introns, odd ribosomes, and small enigmatic genomes across a large radiation of phyla.</title>
        <authorList>
            <person name="Brown C.T."/>
            <person name="Hug L.A."/>
            <person name="Thomas B.C."/>
            <person name="Sharon I."/>
            <person name="Castelle C.J."/>
            <person name="Singh A."/>
            <person name="Wilkins M.J."/>
            <person name="Williams K.H."/>
            <person name="Banfield J.F."/>
        </authorList>
    </citation>
    <scope>NUCLEOTIDE SEQUENCE [LARGE SCALE GENOMIC DNA]</scope>
</reference>
<dbReference type="InterPro" id="IPR020084">
    <property type="entry name" value="NUDIX_hydrolase_CS"/>
</dbReference>
<dbReference type="PANTHER" id="PTHR21340:SF0">
    <property type="entry name" value="BIS(5'-NUCLEOSYL)-TETRAPHOSPHATASE [ASYMMETRICAL]"/>
    <property type="match status" value="1"/>
</dbReference>
<evidence type="ECO:0000259" key="2">
    <source>
        <dbReference type="PROSITE" id="PS51462"/>
    </source>
</evidence>
<dbReference type="GO" id="GO:0006754">
    <property type="term" value="P:ATP biosynthetic process"/>
    <property type="evidence" value="ECO:0007669"/>
    <property type="project" value="TreeGrafter"/>
</dbReference>
<protein>
    <submittedName>
        <fullName evidence="3">Hydrolase, nudix family</fullName>
    </submittedName>
</protein>